<dbReference type="GO" id="GO:0035517">
    <property type="term" value="C:PR-DUB complex"/>
    <property type="evidence" value="ECO:0007669"/>
    <property type="project" value="TreeGrafter"/>
</dbReference>
<feature type="region of interest" description="Disordered" evidence="10">
    <location>
        <begin position="788"/>
        <end position="808"/>
    </location>
</feature>
<keyword evidence="9" id="KW-0539">Nucleus</keyword>
<comment type="similarity">
    <text evidence="2">Belongs to the Asx family.</text>
</comment>
<evidence type="ECO:0000256" key="7">
    <source>
        <dbReference type="ARBA" id="ARBA00023015"/>
    </source>
</evidence>
<evidence type="ECO:0000259" key="11">
    <source>
        <dbReference type="PROSITE" id="PS51916"/>
    </source>
</evidence>
<evidence type="ECO:0000256" key="9">
    <source>
        <dbReference type="ARBA" id="ARBA00023242"/>
    </source>
</evidence>
<organism evidence="12">
    <name type="scientific">Timema shepardi</name>
    <name type="common">Walking stick</name>
    <dbReference type="NCBI Taxonomy" id="629360"/>
    <lineage>
        <taxon>Eukaryota</taxon>
        <taxon>Metazoa</taxon>
        <taxon>Ecdysozoa</taxon>
        <taxon>Arthropoda</taxon>
        <taxon>Hexapoda</taxon>
        <taxon>Insecta</taxon>
        <taxon>Pterygota</taxon>
        <taxon>Neoptera</taxon>
        <taxon>Polyneoptera</taxon>
        <taxon>Phasmatodea</taxon>
        <taxon>Timematodea</taxon>
        <taxon>Timematoidea</taxon>
        <taxon>Timematidae</taxon>
        <taxon>Timema</taxon>
    </lineage>
</organism>
<keyword evidence="3" id="KW-0678">Repressor</keyword>
<dbReference type="GO" id="GO:0003682">
    <property type="term" value="F:chromatin binding"/>
    <property type="evidence" value="ECO:0007669"/>
    <property type="project" value="TreeGrafter"/>
</dbReference>
<keyword evidence="7" id="KW-0805">Transcription regulation</keyword>
<keyword evidence="8" id="KW-0804">Transcription</keyword>
<evidence type="ECO:0000256" key="3">
    <source>
        <dbReference type="ARBA" id="ARBA00022491"/>
    </source>
</evidence>
<dbReference type="Pfam" id="PF13922">
    <property type="entry name" value="PHD_3"/>
    <property type="match status" value="1"/>
</dbReference>
<sequence>MDTMPGCSYDSLKDLNTRISHSHSKKVIKHALRQQAKRRRNSTTIASSGALPRIVVTSLPPQIEAPTKASTMREVLASLPGFSVKPRRRSSKKLSAAAQLEQTKEGCIDLETPDSILVNTNLRAFLNKHTFSSLPSLYQYKLIQLLPGVDRQSATNADAAIRLSGSGLNNEFFARACHEWRERLAEGEFTPENQQKLKAEAEKEMSRLDPWKLKHFEPIWGDKSGPPPDHAPFLLTRPPLKTTIKLRQAPSRHPSKPVPRRLRTVGAVTRAITSYREEVAGAEKRGVDDLDDECHKKLKVAQESGECPQAESGEGGESEITASQGECLDGELRSAAPQEDNNNVELAFECVDKPVSIPDCGPEDVSEDSCHRPEDEVATYIGAECVDEPAGVTVDALAVEDEPGRVHDVEVIEVITKEDNDGCDLTAENYYVTAASDISEQCQDYNEAFQGESDCYVDLSDEPNVETNTIQDDCYAYNSVEKEEEEKDPSEERREEELSEAVSPAKMDTATSYEQEQDDLNASFKSEGTDPDHMAYEPNVEHKDDVIHESAILTTTQFLLEEDECKLETEEDPLKQVDEDDEVADEGDDYDEPLYVPGDTWDAADSDKLPGEHVDVEVIPMQEELEVRLEEGTFPVAEEALSMDWPYTVKMSPEGGSGLTLNEEENKTSQAQYPEYSTSQGVKLELEVTLTPEAVSGAESLVTSTVGGGPYSSTPPTVSKASAVAVIPPTTIVCLPSAVSAPSLLHRQSPPMASNVVSAAGMAKTAVVASSSAVPYLAVNSTTPIRALPAQMPKSQAKPKSARDNPQHETLNASNYISMKHARLARVDGITPGPLSLPGGDKLMRVSVWRNESSGFQVSTGATNRNSRSAASKPPPGAVNLERSYQICQAVIQNSPNRDQLRCQLKPPPSLLTSGPSKRLEGRPTQYGVVTSSRGGSAKPFTPPLGGVRPGGFHQRQPSPPVVVRHMFTSQQGIPVTMAVLPQPPPTTEVRYRTTLGAPPRASSAPPSHHQQQVAAGRGRPASVDAEHYVVHCPNPGTQAITRRDVPYGGVGSEAAAQSYTLVGGGDGQTVMEGGGGPPRNTTGAAMTQSEASSCACNLNAMIMCKKCGAFCHDDCISPARLTTGEKVTGLFGCCQNYKGESNWFVWVFPELQVGKTTWDKVTGSFGCFQNYMGESNWFVWVFPELQGRKQLVRLGVSGTTREKVTGSFGCFRTYKGESNWFVWVFPELQGRKPTGEKVTGLFGCFRNYRGESNWFVWVFPELQGEPPTRGCLMLLSLQRPRKTEQTSSSRPIYIQLLQDAIYEVCSQSIIFKYGHRSALVVDDRRVPSYVSLPQTPTQEGIWF</sequence>
<dbReference type="PANTHER" id="PTHR13578">
    <property type="entry name" value="ADDITIONAL SEX COMBS LIKE PROTEIN ASXL"/>
    <property type="match status" value="1"/>
</dbReference>
<feature type="domain" description="DEUBAD" evidence="11">
    <location>
        <begin position="113"/>
        <end position="225"/>
    </location>
</feature>
<dbReference type="GO" id="GO:0008270">
    <property type="term" value="F:zinc ion binding"/>
    <property type="evidence" value="ECO:0007669"/>
    <property type="project" value="UniProtKB-KW"/>
</dbReference>
<dbReference type="EMBL" id="OC003818">
    <property type="protein sequence ID" value="CAD7263749.1"/>
    <property type="molecule type" value="Genomic_DNA"/>
</dbReference>
<dbReference type="Pfam" id="PF13919">
    <property type="entry name" value="ASXH"/>
    <property type="match status" value="1"/>
</dbReference>
<accession>A0A7R9AZY3</accession>
<dbReference type="GO" id="GO:0003677">
    <property type="term" value="F:DNA binding"/>
    <property type="evidence" value="ECO:0007669"/>
    <property type="project" value="InterPro"/>
</dbReference>
<feature type="region of interest" description="Disordered" evidence="10">
    <location>
        <begin position="856"/>
        <end position="877"/>
    </location>
</feature>
<dbReference type="GO" id="GO:0045944">
    <property type="term" value="P:positive regulation of transcription by RNA polymerase II"/>
    <property type="evidence" value="ECO:0007669"/>
    <property type="project" value="TreeGrafter"/>
</dbReference>
<keyword evidence="6" id="KW-0862">Zinc</keyword>
<dbReference type="GO" id="GO:0009887">
    <property type="term" value="P:animal organ morphogenesis"/>
    <property type="evidence" value="ECO:0007669"/>
    <property type="project" value="TreeGrafter"/>
</dbReference>
<feature type="compositionally biased region" description="Low complexity" evidence="10">
    <location>
        <begin position="998"/>
        <end position="1008"/>
    </location>
</feature>
<dbReference type="InterPro" id="IPR026905">
    <property type="entry name" value="ASX-like_PHD"/>
</dbReference>
<feature type="region of interest" description="Disordered" evidence="10">
    <location>
        <begin position="481"/>
        <end position="517"/>
    </location>
</feature>
<proteinExistence type="inferred from homology"/>
<evidence type="ECO:0000256" key="2">
    <source>
        <dbReference type="ARBA" id="ARBA00006391"/>
    </source>
</evidence>
<evidence type="ECO:0000256" key="4">
    <source>
        <dbReference type="ARBA" id="ARBA00022723"/>
    </source>
</evidence>
<reference evidence="12" key="1">
    <citation type="submission" date="2020-11" db="EMBL/GenBank/DDBJ databases">
        <authorList>
            <person name="Tran Van P."/>
        </authorList>
    </citation>
    <scope>NUCLEOTIDE SEQUENCE</scope>
</reference>
<gene>
    <name evidence="12" type="ORF">TSIB3V08_LOCUS7820</name>
</gene>
<dbReference type="InterPro" id="IPR024811">
    <property type="entry name" value="ASX/ASX-like"/>
</dbReference>
<feature type="region of interest" description="Disordered" evidence="10">
    <location>
        <begin position="997"/>
        <end position="1020"/>
    </location>
</feature>
<feature type="compositionally biased region" description="Polar residues" evidence="10">
    <location>
        <begin position="856"/>
        <end position="870"/>
    </location>
</feature>
<name>A0A7R9AZY3_TIMSH</name>
<evidence type="ECO:0000256" key="6">
    <source>
        <dbReference type="ARBA" id="ARBA00022833"/>
    </source>
</evidence>
<keyword evidence="4" id="KW-0479">Metal-binding</keyword>
<evidence type="ECO:0000256" key="8">
    <source>
        <dbReference type="ARBA" id="ARBA00023163"/>
    </source>
</evidence>
<protein>
    <recommendedName>
        <fullName evidence="11">DEUBAD domain-containing protein</fullName>
    </recommendedName>
</protein>
<keyword evidence="5" id="KW-0863">Zinc-finger</keyword>
<feature type="region of interest" description="Disordered" evidence="10">
    <location>
        <begin position="908"/>
        <end position="943"/>
    </location>
</feature>
<dbReference type="InterPro" id="IPR044867">
    <property type="entry name" value="DEUBAD_dom"/>
</dbReference>
<evidence type="ECO:0000313" key="12">
    <source>
        <dbReference type="EMBL" id="CAD7263749.1"/>
    </source>
</evidence>
<dbReference type="PROSITE" id="PS51916">
    <property type="entry name" value="DEUBAD"/>
    <property type="match status" value="1"/>
</dbReference>
<evidence type="ECO:0000256" key="10">
    <source>
        <dbReference type="SAM" id="MobiDB-lite"/>
    </source>
</evidence>
<comment type="subcellular location">
    <subcellularLocation>
        <location evidence="1">Nucleus</location>
    </subcellularLocation>
</comment>
<evidence type="ECO:0000256" key="1">
    <source>
        <dbReference type="ARBA" id="ARBA00004123"/>
    </source>
</evidence>
<evidence type="ECO:0000256" key="5">
    <source>
        <dbReference type="ARBA" id="ARBA00022771"/>
    </source>
</evidence>
<dbReference type="InterPro" id="IPR028020">
    <property type="entry name" value="ASX_DEUBAD_dom"/>
</dbReference>
<dbReference type="PANTHER" id="PTHR13578:SF20">
    <property type="entry name" value="POLYCOMB PROTEIN ASX"/>
    <property type="match status" value="1"/>
</dbReference>